<proteinExistence type="predicted"/>
<keyword evidence="2" id="KW-0560">Oxidoreductase</keyword>
<accession>A0A7Y9PE87</accession>
<protein>
    <submittedName>
        <fullName evidence="2">Quercetin dioxygenase-like cupin family protein</fullName>
    </submittedName>
</protein>
<dbReference type="EMBL" id="JACCCW010000001">
    <property type="protein sequence ID" value="NYF78290.1"/>
    <property type="molecule type" value="Genomic_DNA"/>
</dbReference>
<dbReference type="PANTHER" id="PTHR36440">
    <property type="entry name" value="PUTATIVE (AFU_ORTHOLOGUE AFUA_8G07350)-RELATED"/>
    <property type="match status" value="1"/>
</dbReference>
<evidence type="ECO:0000313" key="2">
    <source>
        <dbReference type="EMBL" id="NYF78290.1"/>
    </source>
</evidence>
<dbReference type="GO" id="GO:0051213">
    <property type="term" value="F:dioxygenase activity"/>
    <property type="evidence" value="ECO:0007669"/>
    <property type="project" value="UniProtKB-KW"/>
</dbReference>
<gene>
    <name evidence="2" type="ORF">HDF17_000577</name>
</gene>
<dbReference type="InterPro" id="IPR013096">
    <property type="entry name" value="Cupin_2"/>
</dbReference>
<evidence type="ECO:0000313" key="3">
    <source>
        <dbReference type="Proteomes" id="UP000589520"/>
    </source>
</evidence>
<dbReference type="InterPro" id="IPR053146">
    <property type="entry name" value="QDO-like"/>
</dbReference>
<dbReference type="InterPro" id="IPR011051">
    <property type="entry name" value="RmlC_Cupin_sf"/>
</dbReference>
<keyword evidence="3" id="KW-1185">Reference proteome</keyword>
<evidence type="ECO:0000259" key="1">
    <source>
        <dbReference type="Pfam" id="PF07883"/>
    </source>
</evidence>
<dbReference type="InterPro" id="IPR014710">
    <property type="entry name" value="RmlC-like_jellyroll"/>
</dbReference>
<dbReference type="SUPFAM" id="SSF51182">
    <property type="entry name" value="RmlC-like cupins"/>
    <property type="match status" value="1"/>
</dbReference>
<name>A0A7Y9PE87_9BACT</name>
<dbReference type="Pfam" id="PF07883">
    <property type="entry name" value="Cupin_2"/>
    <property type="match status" value="1"/>
</dbReference>
<sequence>MTVTFLQSRHETNGCLDAFEVTLPPHVGSLVPRFHRDYEETVLGIDGITTWTVEGRQIQVCPGEQLVIPPGALHAFINLHEQAARVLCIHTPGIIGPEYFDELALVMEADGPTDYAAVGAVMARYGIIPATF</sequence>
<keyword evidence="2" id="KW-0223">Dioxygenase</keyword>
<dbReference type="PANTHER" id="PTHR36440:SF1">
    <property type="entry name" value="PUTATIVE (AFU_ORTHOLOGUE AFUA_8G07350)-RELATED"/>
    <property type="match status" value="1"/>
</dbReference>
<dbReference type="Proteomes" id="UP000589520">
    <property type="component" value="Unassembled WGS sequence"/>
</dbReference>
<dbReference type="Gene3D" id="2.60.120.10">
    <property type="entry name" value="Jelly Rolls"/>
    <property type="match status" value="1"/>
</dbReference>
<dbReference type="RefSeq" id="WP_179487580.1">
    <property type="nucleotide sequence ID" value="NZ_JACCCW010000001.1"/>
</dbReference>
<organism evidence="2 3">
    <name type="scientific">Granulicella arctica</name>
    <dbReference type="NCBI Taxonomy" id="940613"/>
    <lineage>
        <taxon>Bacteria</taxon>
        <taxon>Pseudomonadati</taxon>
        <taxon>Acidobacteriota</taxon>
        <taxon>Terriglobia</taxon>
        <taxon>Terriglobales</taxon>
        <taxon>Acidobacteriaceae</taxon>
        <taxon>Granulicella</taxon>
    </lineage>
</organism>
<reference evidence="2 3" key="1">
    <citation type="submission" date="2020-07" db="EMBL/GenBank/DDBJ databases">
        <title>Genomic Encyclopedia of Type Strains, Phase IV (KMG-V): Genome sequencing to study the core and pangenomes of soil and plant-associated prokaryotes.</title>
        <authorList>
            <person name="Whitman W."/>
        </authorList>
    </citation>
    <scope>NUCLEOTIDE SEQUENCE [LARGE SCALE GENOMIC DNA]</scope>
    <source>
        <strain evidence="2 3">X4EP2</strain>
    </source>
</reference>
<feature type="domain" description="Cupin type-2" evidence="1">
    <location>
        <begin position="20"/>
        <end position="89"/>
    </location>
</feature>
<comment type="caution">
    <text evidence="2">The sequence shown here is derived from an EMBL/GenBank/DDBJ whole genome shotgun (WGS) entry which is preliminary data.</text>
</comment>
<dbReference type="AlphaFoldDB" id="A0A7Y9PE87"/>